<proteinExistence type="predicted"/>
<sequence>MLYLNSQNIYMLGFGYKFKTKAICHKRKCALLRIKKKHKNVP</sequence>
<keyword evidence="2" id="KW-1185">Reference proteome</keyword>
<dbReference type="Proteomes" id="UP000008144">
    <property type="component" value="Unassembled WGS sequence"/>
</dbReference>
<evidence type="ECO:0000313" key="2">
    <source>
        <dbReference type="Proteomes" id="UP000008144"/>
    </source>
</evidence>
<evidence type="ECO:0000313" key="1">
    <source>
        <dbReference type="Ensembl" id="ENSCINP00000034333.1"/>
    </source>
</evidence>
<name>H2XXE9_CIOIN</name>
<dbReference type="HOGENOM" id="CLU_3260257_0_0_1"/>
<organism evidence="1 2">
    <name type="scientific">Ciona intestinalis</name>
    <name type="common">Transparent sea squirt</name>
    <name type="synonym">Ascidia intestinalis</name>
    <dbReference type="NCBI Taxonomy" id="7719"/>
    <lineage>
        <taxon>Eukaryota</taxon>
        <taxon>Metazoa</taxon>
        <taxon>Chordata</taxon>
        <taxon>Tunicata</taxon>
        <taxon>Ascidiacea</taxon>
        <taxon>Phlebobranchia</taxon>
        <taxon>Cionidae</taxon>
        <taxon>Ciona</taxon>
    </lineage>
</organism>
<reference evidence="2" key="1">
    <citation type="journal article" date="2002" name="Science">
        <title>The draft genome of Ciona intestinalis: insights into chordate and vertebrate origins.</title>
        <authorList>
            <person name="Dehal P."/>
            <person name="Satou Y."/>
            <person name="Campbell R.K."/>
            <person name="Chapman J."/>
            <person name="Degnan B."/>
            <person name="De Tomaso A."/>
            <person name="Davidson B."/>
            <person name="Di Gregorio A."/>
            <person name="Gelpke M."/>
            <person name="Goodstein D.M."/>
            <person name="Harafuji N."/>
            <person name="Hastings K.E."/>
            <person name="Ho I."/>
            <person name="Hotta K."/>
            <person name="Huang W."/>
            <person name="Kawashima T."/>
            <person name="Lemaire P."/>
            <person name="Martinez D."/>
            <person name="Meinertzhagen I.A."/>
            <person name="Necula S."/>
            <person name="Nonaka M."/>
            <person name="Putnam N."/>
            <person name="Rash S."/>
            <person name="Saiga H."/>
            <person name="Satake M."/>
            <person name="Terry A."/>
            <person name="Yamada L."/>
            <person name="Wang H.G."/>
            <person name="Awazu S."/>
            <person name="Azumi K."/>
            <person name="Boore J."/>
            <person name="Branno M."/>
            <person name="Chin-Bow S."/>
            <person name="DeSantis R."/>
            <person name="Doyle S."/>
            <person name="Francino P."/>
            <person name="Keys D.N."/>
            <person name="Haga S."/>
            <person name="Hayashi H."/>
            <person name="Hino K."/>
            <person name="Imai K.S."/>
            <person name="Inaba K."/>
            <person name="Kano S."/>
            <person name="Kobayashi K."/>
            <person name="Kobayashi M."/>
            <person name="Lee B.I."/>
            <person name="Makabe K.W."/>
            <person name="Manohar C."/>
            <person name="Matassi G."/>
            <person name="Medina M."/>
            <person name="Mochizuki Y."/>
            <person name="Mount S."/>
            <person name="Morishita T."/>
            <person name="Miura S."/>
            <person name="Nakayama A."/>
            <person name="Nishizaka S."/>
            <person name="Nomoto H."/>
            <person name="Ohta F."/>
            <person name="Oishi K."/>
            <person name="Rigoutsos I."/>
            <person name="Sano M."/>
            <person name="Sasaki A."/>
            <person name="Sasakura Y."/>
            <person name="Shoguchi E."/>
            <person name="Shin-i T."/>
            <person name="Spagnuolo A."/>
            <person name="Stainier D."/>
            <person name="Suzuki M.M."/>
            <person name="Tassy O."/>
            <person name="Takatori N."/>
            <person name="Tokuoka M."/>
            <person name="Yagi K."/>
            <person name="Yoshizaki F."/>
            <person name="Wada S."/>
            <person name="Zhang C."/>
            <person name="Hyatt P.D."/>
            <person name="Larimer F."/>
            <person name="Detter C."/>
            <person name="Doggett N."/>
            <person name="Glavina T."/>
            <person name="Hawkins T."/>
            <person name="Richardson P."/>
            <person name="Lucas S."/>
            <person name="Kohara Y."/>
            <person name="Levine M."/>
            <person name="Satoh N."/>
            <person name="Rokhsar D.S."/>
        </authorList>
    </citation>
    <scope>NUCLEOTIDE SEQUENCE [LARGE SCALE GENOMIC DNA]</scope>
</reference>
<dbReference type="AlphaFoldDB" id="H2XXE9"/>
<reference evidence="1" key="2">
    <citation type="submission" date="2025-08" db="UniProtKB">
        <authorList>
            <consortium name="Ensembl"/>
        </authorList>
    </citation>
    <scope>IDENTIFICATION</scope>
</reference>
<dbReference type="Ensembl" id="ENSCINT00000034460.1">
    <property type="protein sequence ID" value="ENSCINP00000034333.1"/>
    <property type="gene ID" value="ENSCING00000021612.1"/>
</dbReference>
<accession>H2XXE9</accession>
<reference evidence="1" key="3">
    <citation type="submission" date="2025-09" db="UniProtKB">
        <authorList>
            <consortium name="Ensembl"/>
        </authorList>
    </citation>
    <scope>IDENTIFICATION</scope>
</reference>
<dbReference type="InParanoid" id="H2XXE9"/>
<protein>
    <submittedName>
        <fullName evidence="1">Uncharacterized protein</fullName>
    </submittedName>
</protein>